<sequence length="105" mass="11300">MTIDITSEEATTDAYADADDVTEETGEELAEDTGEDTAGEPGDGPSVIYTTYFTAAEDLVEHVRAADVLNLGFRVESYLVASDDPADAGQIEYEFTLLSELPLKD</sequence>
<gene>
    <name evidence="2" type="ORF">GCM10009827_055670</name>
</gene>
<comment type="caution">
    <text evidence="2">The sequence shown here is derived from an EMBL/GenBank/DDBJ whole genome shotgun (WGS) entry which is preliminary data.</text>
</comment>
<evidence type="ECO:0000256" key="1">
    <source>
        <dbReference type="SAM" id="MobiDB-lite"/>
    </source>
</evidence>
<name>A0ABN2B150_9ACTN</name>
<accession>A0ABN2B150</accession>
<keyword evidence="3" id="KW-1185">Reference proteome</keyword>
<feature type="region of interest" description="Disordered" evidence="1">
    <location>
        <begin position="1"/>
        <end position="45"/>
    </location>
</feature>
<protein>
    <submittedName>
        <fullName evidence="2">Uncharacterized protein</fullName>
    </submittedName>
</protein>
<evidence type="ECO:0000313" key="3">
    <source>
        <dbReference type="Proteomes" id="UP001501470"/>
    </source>
</evidence>
<dbReference type="EMBL" id="BAAAQD010000011">
    <property type="protein sequence ID" value="GAA1530842.1"/>
    <property type="molecule type" value="Genomic_DNA"/>
</dbReference>
<dbReference type="RefSeq" id="WP_344505098.1">
    <property type="nucleotide sequence ID" value="NZ_BAAAQD010000011.1"/>
</dbReference>
<dbReference type="Proteomes" id="UP001501470">
    <property type="component" value="Unassembled WGS sequence"/>
</dbReference>
<evidence type="ECO:0000313" key="2">
    <source>
        <dbReference type="EMBL" id="GAA1530842.1"/>
    </source>
</evidence>
<organism evidence="2 3">
    <name type="scientific">Dactylosporangium maewongense</name>
    <dbReference type="NCBI Taxonomy" id="634393"/>
    <lineage>
        <taxon>Bacteria</taxon>
        <taxon>Bacillati</taxon>
        <taxon>Actinomycetota</taxon>
        <taxon>Actinomycetes</taxon>
        <taxon>Micromonosporales</taxon>
        <taxon>Micromonosporaceae</taxon>
        <taxon>Dactylosporangium</taxon>
    </lineage>
</organism>
<feature type="compositionally biased region" description="Acidic residues" evidence="1">
    <location>
        <begin position="1"/>
        <end position="38"/>
    </location>
</feature>
<proteinExistence type="predicted"/>
<reference evidence="2 3" key="1">
    <citation type="journal article" date="2019" name="Int. J. Syst. Evol. Microbiol.">
        <title>The Global Catalogue of Microorganisms (GCM) 10K type strain sequencing project: providing services to taxonomists for standard genome sequencing and annotation.</title>
        <authorList>
            <consortium name="The Broad Institute Genomics Platform"/>
            <consortium name="The Broad Institute Genome Sequencing Center for Infectious Disease"/>
            <person name="Wu L."/>
            <person name="Ma J."/>
        </authorList>
    </citation>
    <scope>NUCLEOTIDE SEQUENCE [LARGE SCALE GENOMIC DNA]</scope>
    <source>
        <strain evidence="2 3">JCM 15933</strain>
    </source>
</reference>